<feature type="chain" id="PRO_5017931548" evidence="5">
    <location>
        <begin position="37"/>
        <end position="7902"/>
    </location>
</feature>
<dbReference type="Proteomes" id="UP000279089">
    <property type="component" value="Unassembled WGS sequence"/>
</dbReference>
<keyword evidence="4" id="KW-0813">Transport</keyword>
<feature type="domain" description="Calx-beta" evidence="6">
    <location>
        <begin position="7323"/>
        <end position="7425"/>
    </location>
</feature>
<name>A0A3N4MX52_9BACT</name>
<dbReference type="Gene3D" id="2.60.40.2030">
    <property type="match status" value="33"/>
</dbReference>
<evidence type="ECO:0000313" key="7">
    <source>
        <dbReference type="EMBL" id="RPD39983.1"/>
    </source>
</evidence>
<feature type="domain" description="Calx-beta" evidence="6">
    <location>
        <begin position="5049"/>
        <end position="5151"/>
    </location>
</feature>
<dbReference type="GO" id="GO:0004553">
    <property type="term" value="F:hydrolase activity, hydrolyzing O-glycosyl compounds"/>
    <property type="evidence" value="ECO:0007669"/>
    <property type="project" value="UniProtKB-ARBA"/>
</dbReference>
<dbReference type="NCBIfam" id="TIGR04131">
    <property type="entry name" value="Bac_Flav_CTERM"/>
    <property type="match status" value="1"/>
</dbReference>
<keyword evidence="2" id="KW-0677">Repeat</keyword>
<dbReference type="OrthoDB" id="2582440at2"/>
<gene>
    <name evidence="7" type="ORF">EG028_17840</name>
</gene>
<feature type="domain" description="Calx-beta" evidence="6">
    <location>
        <begin position="7559"/>
        <end position="7660"/>
    </location>
</feature>
<feature type="domain" description="Calx-beta" evidence="6">
    <location>
        <begin position="4929"/>
        <end position="5031"/>
    </location>
</feature>
<keyword evidence="1 5" id="KW-0732">Signal</keyword>
<proteinExistence type="predicted"/>
<dbReference type="InterPro" id="IPR038081">
    <property type="entry name" value="CalX-like_sf"/>
</dbReference>
<feature type="domain" description="Calx-beta" evidence="6">
    <location>
        <begin position="6614"/>
        <end position="6716"/>
    </location>
</feature>
<dbReference type="Pfam" id="PF03160">
    <property type="entry name" value="Calx-beta"/>
    <property type="match status" value="32"/>
</dbReference>
<feature type="domain" description="Calx-beta" evidence="6">
    <location>
        <begin position="3833"/>
        <end position="3936"/>
    </location>
</feature>
<dbReference type="SUPFAM" id="SSF141072">
    <property type="entry name" value="CalX-like"/>
    <property type="match status" value="33"/>
</dbReference>
<keyword evidence="8" id="KW-1185">Reference proteome</keyword>
<reference evidence="8" key="1">
    <citation type="submission" date="2018-11" db="EMBL/GenBank/DDBJ databases">
        <title>Chitinophaga lutea sp.nov., isolate from arsenic contaminated soil.</title>
        <authorList>
            <person name="Zong Y."/>
        </authorList>
    </citation>
    <scope>NUCLEOTIDE SEQUENCE [LARGE SCALE GENOMIC DNA]</scope>
    <source>
        <strain evidence="8">YLT18</strain>
    </source>
</reference>
<protein>
    <submittedName>
        <fullName evidence="7">DUF11 domain-containing protein</fullName>
    </submittedName>
</protein>
<feature type="domain" description="Calx-beta" evidence="6">
    <location>
        <begin position="6252"/>
        <end position="6352"/>
    </location>
</feature>
<feature type="signal peptide" evidence="5">
    <location>
        <begin position="1"/>
        <end position="36"/>
    </location>
</feature>
<dbReference type="InterPro" id="IPR011050">
    <property type="entry name" value="Pectin_lyase_fold/virulence"/>
</dbReference>
<feature type="domain" description="Calx-beta" evidence="6">
    <location>
        <begin position="6734"/>
        <end position="6836"/>
    </location>
</feature>
<feature type="domain" description="Calx-beta" evidence="6">
    <location>
        <begin position="6008"/>
        <end position="6111"/>
    </location>
</feature>
<evidence type="ECO:0000256" key="1">
    <source>
        <dbReference type="ARBA" id="ARBA00022729"/>
    </source>
</evidence>
<dbReference type="InterPro" id="IPR026341">
    <property type="entry name" value="T9SS_type_B"/>
</dbReference>
<dbReference type="Pfam" id="PF13229">
    <property type="entry name" value="Beta_helix"/>
    <property type="match status" value="1"/>
</dbReference>
<keyword evidence="3" id="KW-0106">Calcium</keyword>
<dbReference type="InterPro" id="IPR001434">
    <property type="entry name" value="OmcB-like_DUF11"/>
</dbReference>
<dbReference type="InterPro" id="IPR006626">
    <property type="entry name" value="PbH1"/>
</dbReference>
<comment type="caution">
    <text evidence="7">The sequence shown here is derived from an EMBL/GenBank/DDBJ whole genome shotgun (WGS) entry which is preliminary data.</text>
</comment>
<feature type="domain" description="Calx-beta" evidence="6">
    <location>
        <begin position="3726"/>
        <end position="3813"/>
    </location>
</feature>
<dbReference type="Gene3D" id="2.60.40.1170">
    <property type="entry name" value="Mu homology domain, subdomain B"/>
    <property type="match status" value="1"/>
</dbReference>
<feature type="domain" description="Calx-beta" evidence="6">
    <location>
        <begin position="4810"/>
        <end position="4912"/>
    </location>
</feature>
<dbReference type="GO" id="GO:0005975">
    <property type="term" value="P:carbohydrate metabolic process"/>
    <property type="evidence" value="ECO:0007669"/>
    <property type="project" value="UniProtKB-ARBA"/>
</dbReference>
<accession>A0A3N4MX52</accession>
<dbReference type="Pfam" id="PF26628">
    <property type="entry name" value="DUF8202"/>
    <property type="match status" value="7"/>
</dbReference>
<sequence length="7902" mass="813550">MFRLNAPNPNARSFSKSCKRFMLLLFGISMTATAMADTFPVTNTNDAGPGSFRQAILDANAAGAGPHSIVFNVHGQITLSSGFPAITANTLTIDGQNKITLFCTGSNIAVNPFAIDADNTTVRNFTIQNNGGINVDIFPNRTGITIENIRSFSTVGNFLNSFMRMRGATTDLTIKNIYSTDVEPTGPSPHIGRAFYFEAGMHTNLVMDNIQLSTAGNARGEEAIVFRDASVNGWTLTNSNISGFRNAIVLDNTAGAVETANNIMFRNVTIDSLYGGLSLGFYSDFVNTNIELNRFTVDMYAVAGPDGGDYPIRFDNTTNAVTLDTVNINENDIHNIWFNGAATNITMNQMTMGNDKPGLHPGSTHIRFETTVNGFTIRNSVLDGEKIANTDKTDYGIYFIGAASNVTIDNVSFNQFESDGILATGAATNFQLTNSKFTNNNDGIEFGGNFARSNVDIINSSFRDSKRSGIVLNGANAVSDFDLTGDTVINNANHGIWFYGGAGVTDAQVTGCVVYDNGGAGINNDAPNKVIITNNSIYNNTGIGISNPAGNCTYTAATNRTPVLVSSTPQGGGQYQLQLTIPNITAGAQYTIDIYANDPATSKKSGQYYVTTLTGVTAGTSTHTIPYNAGPGATGLGFWTATLRIPANNCGTSEFGNSIPMTFSGPACVNSGILAWYRADQAVNGVNWGDISGNANHMTVVGDPDGTTNLVNFNPAVYYDGNDAHRVPAAAGVTGAYTLMGMAELEGTQTGRVFTSSTGNKLFGWHANMENQLFAEAWLNTGVAISTKGRMYSFQRAATGAYEFRGNGAVVKAAAASDAGVWTMDIGGAFNNEFSKVMVPEVFVYNRDLLPAEVQRIESYMALKYGITINNGASDYITSDGTVQVYTAAGNTGYGRRITGIGRDECTMLNQKQSLSQDTGIVTIALGNAIVASNAANANTFTNDKAFLVFSDNGGTPNYFTAVTGVNVTRRMGRVWKVQKTAAWNNTQQVTLKLDGGSQDKYVLISTAADFGTITRELKLSGNGTVTLSSADLADGVFFTFGKQQRFPGGVSADLQSWVKADAGVTAIDGSVSKWEDQAVQREWPKATPASIIAWQANSINYNPTLNFAGNNYFTIPSITASYAAGEVFSVQFSNLAANSVTPSFPFEFGGDPANLTEQFYHYSNGSHYTHFGTNARPGFPLGAINMQRAHILNNWSATGNWALNFDGRNVGSSTTFPVTFSRGAGINSAIGAGHNSVFQGRISEVILYNRRLTDDERIRVNSYLSLKYALTLRDAAGAATDYIASNGTTRMWTATKSVGYGQRITGIGRDDNGTLLQKQSRSQLDGANVSIAAGLGFAPSNKENPANIDNDLSFFTFSDNGGADAYTTAVNGLGKITLHTARIFKIDRTNWAKSNIRLALMGADNTKYLLVSSDATFGAGDNVYQLDESGLVNVDSDLLPDGAYFTFATAQAAPAGVAAGLEVWLRADAGITGGNNVSSWKEMSPSGRVWPKGFAVVSEWKPASFNFNPGINFPGNNYFTQPQFANVMTAGEIFSVQLSNLDNGVTTPNYPFEFGGTYASSQSSYTWSPNIHITYFGSATARRTFTYPAGVNVRNPHMLNIWSATNDWAAGIDGKVLATANVNAVSFASVPLTNYIGAGHNAVFNGAIPEVVMYSRKLSAVERQQVQSYIALRYGLTLGIDVPMDYLASDGTTTMWQAAEGGAYSRRVTGIGRDDRGMLYQKQSLNSETGIVTIATGPAVAVSNAVNATEITNDLSFLSFGDDNGALTYLTPVTGVNTINHRMARIFKAQKTNWADQDITIKLAGGNAQTYLLVSADATFGTGDAAYVMDEDGAVAINSNLLPDNGYFTFARMIKGPNGVKDGITFWLRADDGMSSGSKWSDFSNFGNDAAQGVVAGQPITDARGMNFNYSLVFDGTDDFLDITTTRIDPSTSTIFAVASSSAYDAIREIIGSGAVGGAQGMEFRATNAARLNFLENSAAVAGVNGLNTLLPSKPYIFSVTQTNATNGVRIFENHALDNQGTVNLTPTTANLISIGSRTTAARGLYWMGSMGEVIAYDRVLSDVERQSVDSYLGLKYGITLNSGATNYLAADGTVYWTADATYKSRITGIGRDDATNLNTKQSLSVDDGFVTISLGNNIAITNEQNTNVIANDESFFVFADNGLSAASYTDVVSGSSVTRRLPRIWKVDKTNWADQLITLKANATGTDVHLLISTDPTFATINQELPLTADKTITLNTSLMPDGIYFTFGAPAKYPGGVTSATMVWFRADAGTSATADNMPISQWNDYSPNGNVVSQVTPASQPQYLDNAASNLNFNPVVRFNGGTHGLTGPSLLKNGSYNGAAAFFATNQTAAGATVIFTEPTATGTQFTLHATWSDNFVYWDAPYISNRLSYNAGVVNNQTILWTTTSDVTLPANKQAIYKNGLSVLTGNNISTFSGSNSAFQLGRNTNSYNGRMGDLIVYANALTLPEQQRINTYLAIKYGITLNNGATDYLATDGTTKVWDAAANTTYKNNIAGIGRDDAEDLLQKQSRSINAGMQLAIGLGGLAETNLANTNGFTADKNYLTWGDDAASTLFKTAITGNPAVNYRMARIWKVQETGAVGNVQVAVPYDALPNAAGTYLVLSSDATLDGTDQFIPVSEITLNGVKHFAASVDVTNGQYFSFASSIKAPGGIVGTSLWLRADAGTSSATNNTAISGWTDYASELNNATATVAADQPLYLNNTVNNTNFNPVVNFDGADFMSLDITKLPIGTTARTFFSTGSSTITTGGNKFTLAYGAGSTNVGSGLAIVGGNGTANFVGWANDVTSPAGNWQPGVFNEMVGVWAGNGGNATLYSKMKVLGGPVAKAWNTGNVAAGIGAWPWDRTQAWNGTMGDIIVYPTALTAPELQRVSTYLAIKYGYTMDQTVATDYLATDGTTKVWDATANVTYKNNITGIGRDDVEGLSQKQSRSINTGFQPIVGLGGIAAGNLSNANNFTADKTYLVWGDDGASTAFATGLTTKPGVTARMTRIWKVQETGTVGNVQIAIPASVVSSTVSSPQLVVSNDETIDGSDQYSALSRTTIDGVDYYAVTVDLNNAQHFTFAALVTAPGGVLGDILWVKADIGVQADASNNVEQWIDQSGSNNVVTELRASTLAHTDPITPTAAITLVPNAINFNPSVDFTGAVNRSLKGNALADWNSTQTTVFGVSVVEGAMGNASSGTMGGIFSGLADWTANDGGAAGMGLYANATNYILDGAGCTPASAAFPTGVPSIGRGIYTVPGNGLNSQLAINGRTVVAAGTNCLGYATTFFEVGGRTAGSAVYDPRIFNGKIPEVIVYRSALTPDNSIKIESYLGIKYGLTLDQTAPTSYLASDAVPFWTAANNGAYKINIFGIGRDDASALVQKQSRSVNAGNILTVGLRSIATTNAENINTFTADKSFVMLAGNSAAMTVSSTDLPVGSCIAERLTQEWKAQLTNYDIASHPLSLQIDLNGITVVGDAAEDFKIMIDQDGDGNFATGAVTEVPATGFSGGIVSFDNVTALTNGAVFTLITHHPERTANLVPDATVRTVAATCIEDGTLYFIDPSDPNKYIASIALNGNTMDVSQLSALIDVNRNTATELGQNVGADYGTQLMRRLVNITYTGADLTLNGGITLRLFWDPAERNHAETALGTTRGVTGVQRWTWFKHTGDITGTLADLAPQGLANITELIPAATGQQDGVEYVEFNNIQNFSTFGALTAVNSVLAIQKVQDGTEGTQNGSFSISLPAGVTATEDITVNYTVTGTAINGTDYTSLTGTVTFPSGSNSITLPVTVDDDNIIEITEDVTVTLVGATGVTTASPYNISSTAASAAATIADNDANDPAKTVVGVTNGGNATEPATNGAFTISLPAGVTSSEAITVNYTVAGTATPGADYTALTASVVIPAGDNSVSVPVVVGNDQLMENVETVILTITGGSSTNFTLTPSTTAGNATVNINDDESEPANRVLSVINTGNAVEGNPTGTNGSFSINLPAGIIPTEDITVNYTIGGTATGTDYTAITGTIVIPAGQNGVTVPVTVTNDFLIENTETVMLTVNSGTSGSFNFTASATAKTATVDIADDDNTPANRTLSAVFVRDATEGGAGAAGSFRINFQLPTGIRVDESVTVNYTIGGTAVNGTDYRNLTVPVPLSGTVTFTGTGGGGAVPGLAIDDQIIEGTETVVITITTAYSPSFTFTADPAASSATANIFDNDNTAANRTLSITKAGDAAEPTTNNLFNINLPAGVTATEAITVNYTIAGTAIAGTDYAALGTVTIPAGVNGATLPVNVVDDAIIEQTETVAITLTGGTSTSFAFTASTTAGTATMDITDNDDTPANRVLSIVKTADAVEPTTNGGFRVSLPTGILASEDITVNYTIGGTATAGADYTVLGGTVTIPAGSNAASIPVNVINETLIENTESVVATISGGTSFSFNFTASTTNNVATVNIADDDNTPANMVLGITKETDAAEPNVDGSFKVSLPGGLIPSADITVSYTVAGTATSGDDYVALSGTATIPAGQSSATIPLEVTDELVIENTETVTLTLTGGTSPGFAYTVSSSNGSATANIADNDNNTTNNVLSVVKTTDAAEPGTNGLFTISLPANVTSVEPITVTYTVAGTAGINTDYTALSGSVIIPAGDNSVTVPVSVLPDQIIENIETVILTLTGGTSASFNFAASATNKTATVDITDDENTATNRMVSVVKSSDGAEGSSSFFGFRLRLPAGITSSENITVNYTVTGTAVKGADYNGLSTAHFSGTATIVAGTISAITGTVVDDQIIEGTETVVITLNSVSSPSFAFTIDPAAGNATANITDNDNTTANRTLSVTKAGDAAEPSTNNVFNINLPAGITATEDITVNYTIGGTATAGADYVALGGTATIAAGQNGVSVPVTVSDDQLIENTETVILTITNGSSTSFAFTAGAANVATMDIADNENTAANRILSVTKGADGSEPSTNGSFTISLPTGILTSEAITVNYTIGGTATAGSDYVTLGGTATIAAGQNSVSVPVTVSNDQLIENTETVILTLTNGSSTSFAFTASTTAGNALVNIADEDATPSNLLLSVAKTADAAEPSTNGSFTISLPTGVLASEAITVNYSTGGTAIGGTDYGLLNGTAIIPVGQNGVTIPVTVINDQLIENTETVTVTVTSGSSASFSYLPNTANATASADIADDENTAANRVISAAATGDGEEPGTNGSFSLSLPTGILTSEAITVNYTISGTATSGADYVALSGTALIPAGQNAVSVTVPVSDDQLIEIDETVILTVTNGSSTSFAFTASTTNAAATVNITDNDNTAANRTLSVTKTTDGEEPSVNGAFSISLPSGILTSEAVTVNYTVAGTATVGSDYTTLSGTAIIPAGQNSVSVPVPVTDDQLIEATENVILTATGGSSASFTFTAGTNAAATVNITDNDNNAANRVLSVTKTADAAEPGTNGSFSISLPTGILTSQAITVNYTIGGTATAGSDYTALSGTATIPVGQNAVNIPVPVMDDQLIEAIETVVLTVTHGSTDSFTFAASATNASAAVNITDNDNSDANRVLSITKTQDGTEPGTNGAFSISLPAGIRASENITVTYTIAGSATGGADYAALSGTVTLLAGQNAVALPVNVLGDQLLESTEGVEATLLGGTSASFVFSPSTTNGTATVNIADGGNTAANRVLSVTKTGDGAEPGTNGSFSISLPTGILTSEAITVNYTISGTATSGTDYVALSGTAIIPAGQNAVSVTVPVSDDQLIENTETVILTVTNGSSTSFAFTASTTNAAATVNITDNDNTAANRTLIVTKTVDGEEPGTNGSFSISLPTGILTAEAVTVNYTIAGTATAGSDYTTLSGTAIIPAGQNSVSVPVTVTNDQLIENTETVILTATNGSSASFAFTASTTNAAATVNILDDDSNAANRTLIVTKTTDAFEPSTNGGFSISLPAGVVPTEDITVTYTISGTATGGSDYAALTGTAVIPAGQTSVSVPVTVTDDQTIEGTETVILTLGNGTSSSFTYTPGTTANSATVDITDDDDTAANLELSISNAGDAAEPGTNGAFMVSLPTGVISANPITVTYSIGAGTATPGTDYQAITGTVTIPAGQNGVSLPVSVIDNLVIEPDETVMMNISGGSDAKFTYTAASGTASAIVNIADNDYTGNRNVVLITKVSDAIEGGTNGQYRISLQPGVTVSEDVVVNFSLSGTATAPADYTMLGLSAGNIVIPAGANEVYIDVDAGNDGIIEGPETVILTLTNAASTSYPFTIDPSGSSATVSIIDANAASSTPVQVLTGTNAAEPATNGTFTVKLAGVALSAQPITVGYRLSGTAVTGLDFQSLGTITIPANTNSITVNLNVLDDQIIEPTETMVFTLLSGSSTDGGGNAFIYPPDPANGGITVNIADNDATGANQVLKVVKTTDAAEPGSKGNYTVSLPTGYTSSTNITLSYTMAGIAIRNTDYSVFTITLPAYSNSVTIPLNVVDDKIIENTETAILNLSGGTDGNSFTYSADPAANGAVLNIADDDNTAANTVLLVTNTANAAEPATNGSFRINLPAGVSSSEDITVSFTTTGTAANGTDYVDPGTTVVIPAGQNGVSVPITVIDELVIENTETVVLTATGGSSASFSFTPATGNAAATVNLADNDNTTANLALSITQSADGAEPSTAGGFTVSLPAGVTAAEPIMVTYTVQGTATSGGDYVTLSGSVVLPAGDNSVAIPVTVNNDLVIEGTETVVTTLTGGTSASFTLAPDGAANTATVNIADDDNIPANQVLTATKTADGAEPGTGGAFSINLPANITAAEPITVNYSISGTATTNSDYVALSGTAVIPVGQNAVSVAVNVQDDQVIENVETVVMTLTNGASAGFTYTANAAAATVNITDNDNTPANTTLIAVRTMDGAEPGTNGQFTINLPAGVTAAEDITVNYTTAGTAGNGADYTALAGTAVIPAGTGAVSVPVVVIDDQIVETTETVIITPTGGNSTSFTFTANGNATVAIADNDNTPVNMTLDIVKTADAAEPATGGAFRINLPAGILVAEDVTVSYTVSGTASGDDYVLLSGTAVIPAGQPGVNVPVAVKDDQIIEITETVIVTVTGGASANFTLTAGSNNGTATVDILDNESTVPANMALTVTKGADGAEPSTNGSFTVALPANIVSSEEILVNYTINGTAGQGADYTPLSGWVLIPAGQNSVSIPVNVLDDNILENTETVIVTLTHGSSSSFAYTAGGNATVNITNDDNTPANMTLRITKTRDGAEPGTGGAFSIGLPDGIATSEDIQVTYTIAGSAAAGTDYEALSGTVTIPAGQNSVSVPVNVTDDQVIEPLETVILTLTGGTSTSFSFPGTASATVNIADDEGIPANLVLNVANSGDAAEPATDGSFIISLPGGITSSADITVNYTVGGIATAGTDYSALSGSVIIPAGQNSVAVPVIVTDDQLIEGDETVILTITGGTTTGLTLTPGMNGSATMNIADDDIANLNLVVAASTPAASEPATSGVFTISLESGKIPVADITVNYTIAGTATGADYTALNGTVVIPAGSSSVTVPVNVQDDDLIEPAETVILTLSGGASSSITYTVGTANAGTVTISDDDNTNLGLAITASIPDATEPTVNGEFTISLAGGKRTQEAITIQYMIGGSASPDADYRAISGTITIPAGAGSVTVPVTVQDDDEIEQPETVQLIITGGQSASYTYIPGAVADATVTITDTDRLRGDLVVTKTIVSPATGPYRMGQNLTYRITVRNAGNIAVPGVRAEDRLPVQLDVPTHTSAERGQVTVTPATKLVEWNIGDLMPGATVQMTLTSRVVEGGPLVNEASAYSATMPDADSSNNIASASTAIEGFDLSFPNVITPNGDGKNERLIIGGLEKYPGSRIQVFNRWGGQVYRSNDYRNDWNGSDLNESTYYYILEVKRPDGIKTYKGWVLIVR</sequence>
<evidence type="ECO:0000256" key="4">
    <source>
        <dbReference type="ARBA" id="ARBA00023065"/>
    </source>
</evidence>
<feature type="domain" description="Calx-beta" evidence="6">
    <location>
        <begin position="5888"/>
        <end position="5990"/>
    </location>
</feature>
<evidence type="ECO:0000256" key="2">
    <source>
        <dbReference type="ARBA" id="ARBA00022737"/>
    </source>
</evidence>
<feature type="domain" description="Calx-beta" evidence="6">
    <location>
        <begin position="5668"/>
        <end position="5750"/>
    </location>
</feature>
<feature type="domain" description="Calx-beta" evidence="6">
    <location>
        <begin position="5410"/>
        <end position="5510"/>
    </location>
</feature>
<dbReference type="SUPFAM" id="SSF51126">
    <property type="entry name" value="Pectin lyase-like"/>
    <property type="match status" value="2"/>
</dbReference>
<feature type="domain" description="Calx-beta" evidence="6">
    <location>
        <begin position="6494"/>
        <end position="6594"/>
    </location>
</feature>
<evidence type="ECO:0000256" key="3">
    <source>
        <dbReference type="ARBA" id="ARBA00022837"/>
    </source>
</evidence>
<dbReference type="RefSeq" id="WP_120517730.1">
    <property type="nucleotide sequence ID" value="NZ_QXZY01000010.1"/>
</dbReference>
<feature type="domain" description="Calx-beta" evidence="6">
    <location>
        <begin position="7088"/>
        <end position="7191"/>
    </location>
</feature>
<feature type="domain" description="Calx-beta" evidence="6">
    <location>
        <begin position="4206"/>
        <end position="4307"/>
    </location>
</feature>
<dbReference type="SMART" id="SM00710">
    <property type="entry name" value="PbH1"/>
    <property type="match status" value="12"/>
</dbReference>
<feature type="domain" description="Calx-beta" evidence="6">
    <location>
        <begin position="4325"/>
        <end position="4427"/>
    </location>
</feature>
<evidence type="ECO:0000256" key="5">
    <source>
        <dbReference type="SAM" id="SignalP"/>
    </source>
</evidence>
<feature type="domain" description="Calx-beta" evidence="6">
    <location>
        <begin position="6852"/>
        <end position="6954"/>
    </location>
</feature>
<dbReference type="EMBL" id="RMBX01000009">
    <property type="protein sequence ID" value="RPD39983.1"/>
    <property type="molecule type" value="Genomic_DNA"/>
</dbReference>
<feature type="domain" description="Calx-beta" evidence="6">
    <location>
        <begin position="4445"/>
        <end position="4547"/>
    </location>
</feature>
<dbReference type="GO" id="GO:0007154">
    <property type="term" value="P:cell communication"/>
    <property type="evidence" value="ECO:0007669"/>
    <property type="project" value="InterPro"/>
</dbReference>
<dbReference type="InterPro" id="IPR058515">
    <property type="entry name" value="DUF8202"/>
</dbReference>
<dbReference type="GO" id="GO:0030001">
    <property type="term" value="P:metal ion transport"/>
    <property type="evidence" value="ECO:0007669"/>
    <property type="project" value="TreeGrafter"/>
</dbReference>
<dbReference type="GO" id="GO:0016020">
    <property type="term" value="C:membrane"/>
    <property type="evidence" value="ECO:0007669"/>
    <property type="project" value="InterPro"/>
</dbReference>
<dbReference type="Pfam" id="PF13585">
    <property type="entry name" value="CHU_C"/>
    <property type="match status" value="1"/>
</dbReference>
<dbReference type="Pfam" id="PF01345">
    <property type="entry name" value="DUF11"/>
    <property type="match status" value="1"/>
</dbReference>
<dbReference type="InterPro" id="IPR039448">
    <property type="entry name" value="Beta_helix"/>
</dbReference>
<feature type="domain" description="Calx-beta" evidence="6">
    <location>
        <begin position="5169"/>
        <end position="5271"/>
    </location>
</feature>
<feature type="domain" description="Calx-beta" evidence="6">
    <location>
        <begin position="7206"/>
        <end position="7308"/>
    </location>
</feature>
<dbReference type="PANTHER" id="PTHR11878">
    <property type="entry name" value="SODIUM/CALCIUM EXCHANGER"/>
    <property type="match status" value="1"/>
</dbReference>
<organism evidence="7 8">
    <name type="scientific">Chitinophaga barathri</name>
    <dbReference type="NCBI Taxonomy" id="1647451"/>
    <lineage>
        <taxon>Bacteria</taxon>
        <taxon>Pseudomonadati</taxon>
        <taxon>Bacteroidota</taxon>
        <taxon>Chitinophagia</taxon>
        <taxon>Chitinophagales</taxon>
        <taxon>Chitinophagaceae</taxon>
        <taxon>Chitinophaga</taxon>
    </lineage>
</organism>
<dbReference type="SUPFAM" id="SSF49899">
    <property type="entry name" value="Concanavalin A-like lectins/glucanases"/>
    <property type="match status" value="3"/>
</dbReference>
<feature type="domain" description="Calx-beta" evidence="6">
    <location>
        <begin position="5768"/>
        <end position="5868"/>
    </location>
</feature>
<dbReference type="InterPro" id="IPR003644">
    <property type="entry name" value="Calx_beta"/>
</dbReference>
<evidence type="ECO:0000313" key="8">
    <source>
        <dbReference type="Proteomes" id="UP000279089"/>
    </source>
</evidence>
<evidence type="ECO:0000259" key="6">
    <source>
        <dbReference type="SMART" id="SM00237"/>
    </source>
</evidence>
<dbReference type="SMART" id="SM00237">
    <property type="entry name" value="Calx_beta"/>
    <property type="match status" value="26"/>
</dbReference>
<dbReference type="InterPro" id="IPR051171">
    <property type="entry name" value="CaCA"/>
</dbReference>
<feature type="domain" description="Calx-beta" evidence="6">
    <location>
        <begin position="7442"/>
        <end position="7542"/>
    </location>
</feature>
<dbReference type="InterPro" id="IPR013320">
    <property type="entry name" value="ConA-like_dom_sf"/>
</dbReference>
<dbReference type="PANTHER" id="PTHR11878:SF65">
    <property type="entry name" value="NA_CA-EXCHANGE PROTEIN, ISOFORM G"/>
    <property type="match status" value="1"/>
</dbReference>
<feature type="domain" description="Calx-beta" evidence="6">
    <location>
        <begin position="6129"/>
        <end position="6234"/>
    </location>
</feature>
<feature type="domain" description="Calx-beta" evidence="6">
    <location>
        <begin position="5289"/>
        <end position="5391"/>
    </location>
</feature>
<keyword evidence="4" id="KW-0406">Ion transport</keyword>